<reference evidence="3" key="1">
    <citation type="submission" date="2022-10" db="EMBL/GenBank/DDBJ databases">
        <authorList>
            <person name="Chen Y."/>
            <person name="Dougan E. K."/>
            <person name="Chan C."/>
            <person name="Rhodes N."/>
            <person name="Thang M."/>
        </authorList>
    </citation>
    <scope>NUCLEOTIDE SEQUENCE</scope>
</reference>
<evidence type="ECO:0000313" key="5">
    <source>
        <dbReference type="EMBL" id="CAL4760762.1"/>
    </source>
</evidence>
<dbReference type="EMBL" id="CAMXCT010000077">
    <property type="protein sequence ID" value="CAI3973450.1"/>
    <property type="molecule type" value="Genomic_DNA"/>
</dbReference>
<evidence type="ECO:0000313" key="4">
    <source>
        <dbReference type="EMBL" id="CAL1126825.1"/>
    </source>
</evidence>
<comment type="caution">
    <text evidence="3">The sequence shown here is derived from an EMBL/GenBank/DDBJ whole genome shotgun (WGS) entry which is preliminary data.</text>
</comment>
<dbReference type="AlphaFoldDB" id="A0A9P1BIY9"/>
<dbReference type="PANTHER" id="PTHR23138">
    <property type="entry name" value="RAN BINDING PROTEIN"/>
    <property type="match status" value="1"/>
</dbReference>
<dbReference type="SMART" id="SM00160">
    <property type="entry name" value="RanBD"/>
    <property type="match status" value="1"/>
</dbReference>
<feature type="compositionally biased region" description="Low complexity" evidence="1">
    <location>
        <begin position="49"/>
        <end position="63"/>
    </location>
</feature>
<feature type="region of interest" description="Disordered" evidence="1">
    <location>
        <begin position="32"/>
        <end position="73"/>
    </location>
</feature>
<name>A0A9P1BIY9_9DINO</name>
<feature type="compositionally biased region" description="Polar residues" evidence="1">
    <location>
        <begin position="32"/>
        <end position="43"/>
    </location>
</feature>
<dbReference type="InterPro" id="IPR011993">
    <property type="entry name" value="PH-like_dom_sf"/>
</dbReference>
<evidence type="ECO:0000313" key="3">
    <source>
        <dbReference type="EMBL" id="CAI3973450.1"/>
    </source>
</evidence>
<proteinExistence type="predicted"/>
<dbReference type="GO" id="GO:0005643">
    <property type="term" value="C:nuclear pore"/>
    <property type="evidence" value="ECO:0007669"/>
    <property type="project" value="TreeGrafter"/>
</dbReference>
<reference evidence="4" key="2">
    <citation type="submission" date="2024-04" db="EMBL/GenBank/DDBJ databases">
        <authorList>
            <person name="Chen Y."/>
            <person name="Shah S."/>
            <person name="Dougan E. K."/>
            <person name="Thang M."/>
            <person name="Chan C."/>
        </authorList>
    </citation>
    <scope>NUCLEOTIDE SEQUENCE [LARGE SCALE GENOMIC DNA]</scope>
</reference>
<evidence type="ECO:0000259" key="2">
    <source>
        <dbReference type="PROSITE" id="PS50196"/>
    </source>
</evidence>
<dbReference type="GO" id="GO:0006913">
    <property type="term" value="P:nucleocytoplasmic transport"/>
    <property type="evidence" value="ECO:0007669"/>
    <property type="project" value="InterPro"/>
</dbReference>
<dbReference type="OrthoDB" id="417293at2759"/>
<feature type="domain" description="RanBD1" evidence="2">
    <location>
        <begin position="83"/>
        <end position="220"/>
    </location>
</feature>
<keyword evidence="6" id="KW-1185">Reference proteome</keyword>
<dbReference type="GO" id="GO:0005737">
    <property type="term" value="C:cytoplasm"/>
    <property type="evidence" value="ECO:0007669"/>
    <property type="project" value="TreeGrafter"/>
</dbReference>
<sequence length="941" mass="102038">MQTQLLVFSIEFSHLCEALAEQIQFVGTAGSKKQLSSAPSSGPTPGLWTAPAAPATFPSTANANGAQDKEDYDPEEEVTQIPGWAPSVNLEVKDYVATGEESEEELYSQRSKLLRFVEGEWKERGTGDAKILRHVESRKCRFLMRQEKTSKIVANHYIIDQKPYCELVHNAGNAKIWVWTALDFADEEQKMEKFALRFKTEELAEEFAVAFLAAKSGEAAQWQEDEWKVAGLFRGIPTDGLQDQTARSPTESCDWTLKMRAMDAMRLLAAVFAVASARNSSELRRPACSANSKCLGLNGDCCPTPNGRLLECCEGSEAVEQPQPTQATGAIPPPHVIPGSTAGLGPACEKYLQAKGLTSPEDLAARLQRCTVAPGGPGGPERYAPKPEPDIPGATDTTDLQCQYNSPFGQNSMCCGWRPHFNWVVGTCERNSKIPNATFCDGVPSCAREPQINYAAAYQYNGTHFIMQDASTAGDISSSGVAGSFKDKTGWESVKSNFKWEGGEGDWPTKYAPWGGVEGPRGLTPPAALWVLSVDSFYYGTLYMLSQLTLNAQGHKEHNNCWEWEFDAIEGLLGTVPKGSALPGNLNQLYVTATAQVTGCMPMPGTAQQGNGRGHNFTEPKSFERFCHQNPSAVGCKPWTAEGAKIWHGGGHQGTDRFENLENTPYVFAVVLDRNGFWVYRWRPDETGATGWPGISQTSAARVLPSQPRRILDPRGLKTDVSGDTPEAVILIPSLLPEAACTRSSPERADFRWGASALGSMGYEMKDYKPGEKLQGAQNWWAHFVDTHQLQDYPLSIAGVPADAEKALYSCNKREGFGRQCSCKYGGGSRRLGFLEALEAGPHFDAEAVSGTYSPQGQGGCLAALAQEQASSGWRCPGCRLVYGDQVIECSICEKARPGYEEEVAAAKAQKGQATQNAMAAFLGTGAASAAPSVAQVLVGW</sequence>
<organism evidence="3">
    <name type="scientific">Cladocopium goreaui</name>
    <dbReference type="NCBI Taxonomy" id="2562237"/>
    <lineage>
        <taxon>Eukaryota</taxon>
        <taxon>Sar</taxon>
        <taxon>Alveolata</taxon>
        <taxon>Dinophyceae</taxon>
        <taxon>Suessiales</taxon>
        <taxon>Symbiodiniaceae</taxon>
        <taxon>Cladocopium</taxon>
    </lineage>
</organism>
<dbReference type="InterPro" id="IPR000156">
    <property type="entry name" value="Ran_bind_dom"/>
</dbReference>
<dbReference type="Proteomes" id="UP001152797">
    <property type="component" value="Unassembled WGS sequence"/>
</dbReference>
<dbReference type="Pfam" id="PF00638">
    <property type="entry name" value="Ran_BP1"/>
    <property type="match status" value="1"/>
</dbReference>
<evidence type="ECO:0000313" key="6">
    <source>
        <dbReference type="Proteomes" id="UP001152797"/>
    </source>
</evidence>
<dbReference type="InterPro" id="IPR045256">
    <property type="entry name" value="RanBP1_RanBD"/>
</dbReference>
<evidence type="ECO:0000256" key="1">
    <source>
        <dbReference type="SAM" id="MobiDB-lite"/>
    </source>
</evidence>
<dbReference type="EMBL" id="CAMXCT030000077">
    <property type="protein sequence ID" value="CAL4760762.1"/>
    <property type="molecule type" value="Genomic_DNA"/>
</dbReference>
<accession>A0A9P1BIY9</accession>
<dbReference type="PANTHER" id="PTHR23138:SF87">
    <property type="entry name" value="E3 SUMO-PROTEIN LIGASE RANBP2"/>
    <property type="match status" value="1"/>
</dbReference>
<dbReference type="InterPro" id="IPR045255">
    <property type="entry name" value="RanBP1-like"/>
</dbReference>
<dbReference type="GO" id="GO:0005096">
    <property type="term" value="F:GTPase activator activity"/>
    <property type="evidence" value="ECO:0007669"/>
    <property type="project" value="TreeGrafter"/>
</dbReference>
<dbReference type="SUPFAM" id="SSF50729">
    <property type="entry name" value="PH domain-like"/>
    <property type="match status" value="1"/>
</dbReference>
<gene>
    <name evidence="3" type="ORF">C1SCF055_LOCUS1956</name>
</gene>
<dbReference type="PROSITE" id="PS50196">
    <property type="entry name" value="RANBD1"/>
    <property type="match status" value="1"/>
</dbReference>
<dbReference type="Gene3D" id="2.30.29.30">
    <property type="entry name" value="Pleckstrin-homology domain (PH domain)/Phosphotyrosine-binding domain (PTB)"/>
    <property type="match status" value="1"/>
</dbReference>
<dbReference type="CDD" id="cd13179">
    <property type="entry name" value="RanBD_RanBP1"/>
    <property type="match status" value="1"/>
</dbReference>
<protein>
    <submittedName>
        <fullName evidence="5">Ran-specific GTPase-activating protein (HpaII tinys locus 9a protein) (Ran-binding protein 1) (RANBP1)</fullName>
    </submittedName>
</protein>
<dbReference type="EMBL" id="CAMXCT020000077">
    <property type="protein sequence ID" value="CAL1126825.1"/>
    <property type="molecule type" value="Genomic_DNA"/>
</dbReference>